<dbReference type="OrthoDB" id="660555at2759"/>
<dbReference type="Gene3D" id="2.30.42.40">
    <property type="match status" value="1"/>
</dbReference>
<evidence type="ECO:0000313" key="1">
    <source>
        <dbReference type="EMBL" id="CAB4024210.1"/>
    </source>
</evidence>
<evidence type="ECO:0000313" key="2">
    <source>
        <dbReference type="Proteomes" id="UP001152795"/>
    </source>
</evidence>
<dbReference type="EMBL" id="CACRXK020012898">
    <property type="protein sequence ID" value="CAB4024210.1"/>
    <property type="molecule type" value="Genomic_DNA"/>
</dbReference>
<dbReference type="SUPFAM" id="SSF101576">
    <property type="entry name" value="Supernatant protein factor (SPF), C-terminal domain"/>
    <property type="match status" value="1"/>
</dbReference>
<dbReference type="PANTHER" id="PTHR13510">
    <property type="entry name" value="FYVE-FINGER-CONTAINING RAB5 EFFECTOR PROTEIN RABENOSYN-5-RELATED"/>
    <property type="match status" value="1"/>
</dbReference>
<dbReference type="InterPro" id="IPR036598">
    <property type="entry name" value="GOLD_dom_sf"/>
</dbReference>
<protein>
    <submittedName>
        <fullName evidence="1">Uncharacterized protein LOC110058762</fullName>
    </submittedName>
</protein>
<dbReference type="SUPFAM" id="SSF55961">
    <property type="entry name" value="Bet v1-like"/>
    <property type="match status" value="1"/>
</dbReference>
<dbReference type="CDD" id="cd00177">
    <property type="entry name" value="START"/>
    <property type="match status" value="1"/>
</dbReference>
<reference evidence="1" key="1">
    <citation type="submission" date="2020-04" db="EMBL/GenBank/DDBJ databases">
        <authorList>
            <person name="Alioto T."/>
            <person name="Alioto T."/>
            <person name="Gomez Garrido J."/>
        </authorList>
    </citation>
    <scope>NUCLEOTIDE SEQUENCE</scope>
    <source>
        <strain evidence="1">A484AB</strain>
    </source>
</reference>
<accession>A0A7D9J843</accession>
<proteinExistence type="predicted"/>
<dbReference type="InterPro" id="IPR052727">
    <property type="entry name" value="Rab4/Rab5_effector"/>
</dbReference>
<dbReference type="InterPro" id="IPR002913">
    <property type="entry name" value="START_lipid-bd_dom"/>
</dbReference>
<sequence length="448" mass="51107">MQKDSFDALFNSPDEVDIELKQSGEEIFVSNGGRHQIPEKYVLHGINGQTFHGSGLTTVNDVQKHVIKSQESYPLTLKFKKRSGEAKCISQHSLKLPVPEDFFGDYPELTPEEVDEYVNLAHSWVDGLLEAENCTQEFNFVCTKDGVDIYQGKVPGSKIHLIRGKSKIRATKEEMKAMMIAPSSDTFRRLFHMIDGNFSDGLMLHKFPEDYKHPNTPVYAIKWAIFDSPGPVSARDVCWLEYGDIRLDEHGNEFGFGVASSILRPECPELSNLWLIRAEMLCSGYVFRRSKDPEVLDVTYVIQADPKGWLPVWAINMFAWQQALNLARIRSTCEGIVKAMKKIDQQHNRKEAPVQGVLISHGQSYDVHITVEASGTLIFGFCSENHNLGFQLTGVPKSNPWAKYKRYECHVNPVYGKVSLEKGQYALHLDNTFSWLRSKHVYYWYKVF</sequence>
<dbReference type="InterPro" id="IPR023393">
    <property type="entry name" value="START-like_dom_sf"/>
</dbReference>
<dbReference type="Pfam" id="PF01852">
    <property type="entry name" value="START"/>
    <property type="match status" value="1"/>
</dbReference>
<dbReference type="Gene3D" id="3.30.530.20">
    <property type="match status" value="1"/>
</dbReference>
<organism evidence="1 2">
    <name type="scientific">Paramuricea clavata</name>
    <name type="common">Red gorgonian</name>
    <name type="synonym">Violescent sea-whip</name>
    <dbReference type="NCBI Taxonomy" id="317549"/>
    <lineage>
        <taxon>Eukaryota</taxon>
        <taxon>Metazoa</taxon>
        <taxon>Cnidaria</taxon>
        <taxon>Anthozoa</taxon>
        <taxon>Octocorallia</taxon>
        <taxon>Malacalcyonacea</taxon>
        <taxon>Plexauridae</taxon>
        <taxon>Paramuricea</taxon>
    </lineage>
</organism>
<gene>
    <name evidence="1" type="ORF">PACLA_8A062110</name>
</gene>
<comment type="caution">
    <text evidence="1">The sequence shown here is derived from an EMBL/GenBank/DDBJ whole genome shotgun (WGS) entry which is preliminary data.</text>
</comment>
<dbReference type="GO" id="GO:0008289">
    <property type="term" value="F:lipid binding"/>
    <property type="evidence" value="ECO:0007669"/>
    <property type="project" value="InterPro"/>
</dbReference>
<dbReference type="PANTHER" id="PTHR13510:SF44">
    <property type="entry name" value="RABENOSYN-5"/>
    <property type="match status" value="1"/>
</dbReference>
<dbReference type="Proteomes" id="UP001152795">
    <property type="component" value="Unassembled WGS sequence"/>
</dbReference>
<dbReference type="AlphaFoldDB" id="A0A7D9J843"/>
<keyword evidence="2" id="KW-1185">Reference proteome</keyword>
<name>A0A7D9J843_PARCT</name>
<dbReference type="Gene3D" id="2.60.120.680">
    <property type="entry name" value="GOLD domain"/>
    <property type="match status" value="1"/>
</dbReference>